<accession>F7XKA9</accession>
<reference evidence="4 5" key="1">
    <citation type="submission" date="2010-07" db="EMBL/GenBank/DDBJ databases">
        <title>The complete genome of Methanosalsum zhilinae DSM 4017.</title>
        <authorList>
            <consortium name="US DOE Joint Genome Institute (JGI-PGF)"/>
            <person name="Lucas S."/>
            <person name="Copeland A."/>
            <person name="Lapidus A."/>
            <person name="Glavina del Rio T."/>
            <person name="Dalin E."/>
            <person name="Tice H."/>
            <person name="Bruce D."/>
            <person name="Goodwin L."/>
            <person name="Pitluck S."/>
            <person name="Kyrpides N."/>
            <person name="Mavromatis K."/>
            <person name="Ovchinnikova G."/>
            <person name="Daligault H."/>
            <person name="Detter J.C."/>
            <person name="Han C."/>
            <person name="Tapia R."/>
            <person name="Larimer F."/>
            <person name="Land M."/>
            <person name="Hauser L."/>
            <person name="Markowitz V."/>
            <person name="Cheng J.-F."/>
            <person name="Hugenholtz P."/>
            <person name="Woyke T."/>
            <person name="Wu D."/>
            <person name="Spring S."/>
            <person name="Schueler E."/>
            <person name="Brambilla E."/>
            <person name="Klenk H.-P."/>
            <person name="Eisen J.A."/>
        </authorList>
    </citation>
    <scope>NUCLEOTIDE SEQUENCE [LARGE SCALE GENOMIC DNA]</scope>
    <source>
        <strain evidence="5">DSM 4017 / NBRC 107636 / OCM 62 / WeN5</strain>
    </source>
</reference>
<dbReference type="OrthoDB" id="35385at2157"/>
<comment type="similarity">
    <text evidence="1">Belongs to the glutaredoxin family.</text>
</comment>
<keyword evidence="5" id="KW-1185">Reference proteome</keyword>
<protein>
    <recommendedName>
        <fullName evidence="3">Thioredoxin-like fold domain-containing protein</fullName>
    </recommendedName>
</protein>
<gene>
    <name evidence="4" type="ordered locus">Mzhil_0711</name>
</gene>
<evidence type="ECO:0000259" key="3">
    <source>
        <dbReference type="Pfam" id="PF13192"/>
    </source>
</evidence>
<sequence length="80" mass="9001">MPKVTLVHADWCRLCPAASKLWKSLQSEYEFEYEEVDIDTEKGQELAGKHSIMGVPTTIIDDEVIYVGVPEKDEAVSMLS</sequence>
<dbReference type="Pfam" id="PF13192">
    <property type="entry name" value="Thioredoxin_3"/>
    <property type="match status" value="1"/>
</dbReference>
<evidence type="ECO:0000256" key="2">
    <source>
        <dbReference type="ARBA" id="ARBA00022982"/>
    </source>
</evidence>
<organism evidence="4 5">
    <name type="scientific">Methanosalsum zhilinae (strain DSM 4017 / NBRC 107636 / OCM 62 / WeN5)</name>
    <name type="common">Methanohalophilus zhilinae</name>
    <dbReference type="NCBI Taxonomy" id="679901"/>
    <lineage>
        <taxon>Archaea</taxon>
        <taxon>Methanobacteriati</taxon>
        <taxon>Methanobacteriota</taxon>
        <taxon>Stenosarchaea group</taxon>
        <taxon>Methanomicrobia</taxon>
        <taxon>Methanosarcinales</taxon>
        <taxon>Methanosarcinaceae</taxon>
        <taxon>Methanosalsum</taxon>
    </lineage>
</organism>
<feature type="domain" description="Thioredoxin-like fold" evidence="3">
    <location>
        <begin position="11"/>
        <end position="79"/>
    </location>
</feature>
<dbReference type="GeneID" id="10822323"/>
<dbReference type="AlphaFoldDB" id="F7XKA9"/>
<evidence type="ECO:0000313" key="5">
    <source>
        <dbReference type="Proteomes" id="UP000006622"/>
    </source>
</evidence>
<dbReference type="InterPro" id="IPR012336">
    <property type="entry name" value="Thioredoxin-like_fold"/>
</dbReference>
<name>F7XKA9_METZD</name>
<dbReference type="Gene3D" id="3.40.30.10">
    <property type="entry name" value="Glutaredoxin"/>
    <property type="match status" value="1"/>
</dbReference>
<dbReference type="Proteomes" id="UP000006622">
    <property type="component" value="Chromosome"/>
</dbReference>
<dbReference type="KEGG" id="mzh:Mzhil_0711"/>
<proteinExistence type="inferred from homology"/>
<dbReference type="HOGENOM" id="CLU_090389_20_3_2"/>
<dbReference type="InterPro" id="IPR036249">
    <property type="entry name" value="Thioredoxin-like_sf"/>
</dbReference>
<dbReference type="EMBL" id="CP002101">
    <property type="protein sequence ID" value="AEH60578.1"/>
    <property type="molecule type" value="Genomic_DNA"/>
</dbReference>
<keyword evidence="2" id="KW-0813">Transport</keyword>
<dbReference type="SUPFAM" id="SSF52833">
    <property type="entry name" value="Thioredoxin-like"/>
    <property type="match status" value="1"/>
</dbReference>
<dbReference type="RefSeq" id="WP_013898017.1">
    <property type="nucleotide sequence ID" value="NC_015676.1"/>
</dbReference>
<dbReference type="STRING" id="679901.Mzhil_0711"/>
<keyword evidence="2" id="KW-0249">Electron transport</keyword>
<evidence type="ECO:0000313" key="4">
    <source>
        <dbReference type="EMBL" id="AEH60578.1"/>
    </source>
</evidence>
<evidence type="ECO:0000256" key="1">
    <source>
        <dbReference type="ARBA" id="ARBA00007787"/>
    </source>
</evidence>